<dbReference type="AlphaFoldDB" id="A0A9Q8Q4J4"/>
<organism evidence="2 3">
    <name type="scientific">Moellerella wisconsensis</name>
    <dbReference type="NCBI Taxonomy" id="158849"/>
    <lineage>
        <taxon>Bacteria</taxon>
        <taxon>Pseudomonadati</taxon>
        <taxon>Pseudomonadota</taxon>
        <taxon>Gammaproteobacteria</taxon>
        <taxon>Enterobacterales</taxon>
        <taxon>Morganellaceae</taxon>
        <taxon>Moellerella</taxon>
    </lineage>
</organism>
<name>A0A9Q8Q4J4_9GAMM</name>
<keyword evidence="1" id="KW-0175">Coiled coil</keyword>
<reference evidence="2" key="1">
    <citation type="submission" date="2022-03" db="EMBL/GenBank/DDBJ databases">
        <title>ESBL-producing Moellerella wisconsensis and Escherichia marmotae isolated from wild game meat.</title>
        <authorList>
            <person name="Biggel M."/>
        </authorList>
    </citation>
    <scope>NUCLEOTIDE SEQUENCE</scope>
    <source>
        <strain evidence="2">W51</strain>
    </source>
</reference>
<evidence type="ECO:0000313" key="3">
    <source>
        <dbReference type="Proteomes" id="UP000829116"/>
    </source>
</evidence>
<gene>
    <name evidence="2" type="ORF">MNY72_05955</name>
</gene>
<accession>A0A9Q8Q4J4</accession>
<protein>
    <submittedName>
        <fullName evidence="2">Uncharacterized protein</fullName>
    </submittedName>
</protein>
<evidence type="ECO:0000313" key="2">
    <source>
        <dbReference type="EMBL" id="UNH31831.1"/>
    </source>
</evidence>
<dbReference type="EMBL" id="CP093245">
    <property type="protein sequence ID" value="UNH31831.1"/>
    <property type="molecule type" value="Genomic_DNA"/>
</dbReference>
<dbReference type="RefSeq" id="WP_241542700.1">
    <property type="nucleotide sequence ID" value="NZ_CAWQWN010000001.1"/>
</dbReference>
<sequence length="69" mass="7911">MQLNSNEPIVSFSVPMQQEDVHSWILEKAQALSKLALLKQRQADLQNQLEKLDDEIFEQTELCRVTVAA</sequence>
<evidence type="ECO:0000256" key="1">
    <source>
        <dbReference type="SAM" id="Coils"/>
    </source>
</evidence>
<feature type="coiled-coil region" evidence="1">
    <location>
        <begin position="28"/>
        <end position="62"/>
    </location>
</feature>
<proteinExistence type="predicted"/>
<dbReference type="Proteomes" id="UP000829116">
    <property type="component" value="Chromosome"/>
</dbReference>